<evidence type="ECO:0000256" key="1">
    <source>
        <dbReference type="SAM" id="MobiDB-lite"/>
    </source>
</evidence>
<organism evidence="3 4">
    <name type="scientific">Diploptera punctata</name>
    <name type="common">Pacific beetle cockroach</name>
    <dbReference type="NCBI Taxonomy" id="6984"/>
    <lineage>
        <taxon>Eukaryota</taxon>
        <taxon>Metazoa</taxon>
        <taxon>Ecdysozoa</taxon>
        <taxon>Arthropoda</taxon>
        <taxon>Hexapoda</taxon>
        <taxon>Insecta</taxon>
        <taxon>Pterygota</taxon>
        <taxon>Neoptera</taxon>
        <taxon>Polyneoptera</taxon>
        <taxon>Dictyoptera</taxon>
        <taxon>Blattodea</taxon>
        <taxon>Blaberoidea</taxon>
        <taxon>Blaberidae</taxon>
        <taxon>Diplopterinae</taxon>
        <taxon>Diploptera</taxon>
    </lineage>
</organism>
<evidence type="ECO:0000313" key="3">
    <source>
        <dbReference type="EMBL" id="KAJ9594281.1"/>
    </source>
</evidence>
<dbReference type="EMBL" id="JASPKZ010003058">
    <property type="protein sequence ID" value="KAJ9594281.1"/>
    <property type="molecule type" value="Genomic_DNA"/>
</dbReference>
<feature type="chain" id="PRO_5042229858" evidence="2">
    <location>
        <begin position="25"/>
        <end position="366"/>
    </location>
</feature>
<evidence type="ECO:0000313" key="4">
    <source>
        <dbReference type="Proteomes" id="UP001233999"/>
    </source>
</evidence>
<gene>
    <name evidence="3" type="ORF">L9F63_014286</name>
</gene>
<dbReference type="Proteomes" id="UP001233999">
    <property type="component" value="Unassembled WGS sequence"/>
</dbReference>
<protein>
    <submittedName>
        <fullName evidence="3">Uncharacterized protein</fullName>
    </submittedName>
</protein>
<sequence length="366" mass="40029">VFFQWPKQMLIPTLMLVRCRLWVASSNCAWSLLKISEGLVLKRVCVPLARSWRTDASGRSSDPLPEPPDTNSGLYLIHPPGAAVMYTNEEYAYHSVSQAINMAPRRSGSFPGEAANILSPRSSETGGLGVKMVEYVLGSSPTGKDLEPRMRGLVLNPNDSDKVDKDKAPSPFEASKKDVENGNATQSNGIVQNGLVDDDKGFNRTPGSRQPSPAEEDINKNNSSGSNVVVMKVPSSEGVENHHHHPHHHPHMNHHSIPHPQHHMQQQHHLNLDSVNQHFEHVMAMDPNGRGAGVPGGPGMLPPQQQQQAGAGVGGGMDSPGILPPNFDVQLHMHGQKNTELKVRQKSKKVLVILHLKSLINKFARK</sequence>
<name>A0AAD8EL86_DIPPU</name>
<feature type="non-terminal residue" evidence="3">
    <location>
        <position position="366"/>
    </location>
</feature>
<proteinExistence type="predicted"/>
<feature type="signal peptide" evidence="2">
    <location>
        <begin position="1"/>
        <end position="24"/>
    </location>
</feature>
<reference evidence="3" key="2">
    <citation type="submission" date="2023-05" db="EMBL/GenBank/DDBJ databases">
        <authorList>
            <person name="Fouks B."/>
        </authorList>
    </citation>
    <scope>NUCLEOTIDE SEQUENCE</scope>
    <source>
        <strain evidence="3">Stay&amp;Tobe</strain>
        <tissue evidence="3">Testes</tissue>
    </source>
</reference>
<dbReference type="AlphaFoldDB" id="A0AAD8EL86"/>
<feature type="compositionally biased region" description="Polar residues" evidence="1">
    <location>
        <begin position="182"/>
        <end position="191"/>
    </location>
</feature>
<feature type="region of interest" description="Disordered" evidence="1">
    <location>
        <begin position="140"/>
        <end position="259"/>
    </location>
</feature>
<keyword evidence="4" id="KW-1185">Reference proteome</keyword>
<evidence type="ECO:0000256" key="2">
    <source>
        <dbReference type="SAM" id="SignalP"/>
    </source>
</evidence>
<reference evidence="3" key="1">
    <citation type="journal article" date="2023" name="IScience">
        <title>Live-bearing cockroach genome reveals convergent evolutionary mechanisms linked to viviparity in insects and beyond.</title>
        <authorList>
            <person name="Fouks B."/>
            <person name="Harrison M.C."/>
            <person name="Mikhailova A.A."/>
            <person name="Marchal E."/>
            <person name="English S."/>
            <person name="Carruthers M."/>
            <person name="Jennings E.C."/>
            <person name="Chiamaka E.L."/>
            <person name="Frigard R.A."/>
            <person name="Pippel M."/>
            <person name="Attardo G.M."/>
            <person name="Benoit J.B."/>
            <person name="Bornberg-Bauer E."/>
            <person name="Tobe S.S."/>
        </authorList>
    </citation>
    <scope>NUCLEOTIDE SEQUENCE</scope>
    <source>
        <strain evidence="3">Stay&amp;Tobe</strain>
    </source>
</reference>
<feature type="compositionally biased region" description="Basic residues" evidence="1">
    <location>
        <begin position="242"/>
        <end position="259"/>
    </location>
</feature>
<keyword evidence="2" id="KW-0732">Signal</keyword>
<comment type="caution">
    <text evidence="3">The sequence shown here is derived from an EMBL/GenBank/DDBJ whole genome shotgun (WGS) entry which is preliminary data.</text>
</comment>
<accession>A0AAD8EL86</accession>
<feature type="compositionally biased region" description="Low complexity" evidence="1">
    <location>
        <begin position="221"/>
        <end position="230"/>
    </location>
</feature>
<feature type="non-terminal residue" evidence="3">
    <location>
        <position position="1"/>
    </location>
</feature>
<feature type="compositionally biased region" description="Basic and acidic residues" evidence="1">
    <location>
        <begin position="159"/>
        <end position="180"/>
    </location>
</feature>